<evidence type="ECO:0000313" key="5">
    <source>
        <dbReference type="Proteomes" id="UP000217935"/>
    </source>
</evidence>
<dbReference type="PANTHER" id="PTHR44591">
    <property type="entry name" value="STRESS RESPONSE REGULATOR PROTEIN 1"/>
    <property type="match status" value="1"/>
</dbReference>
<dbReference type="InterPro" id="IPR011006">
    <property type="entry name" value="CheY-like_superfamily"/>
</dbReference>
<dbReference type="SUPFAM" id="SSF52172">
    <property type="entry name" value="CheY-like"/>
    <property type="match status" value="1"/>
</dbReference>
<proteinExistence type="predicted"/>
<feature type="modified residue" description="4-aspartylphosphate" evidence="2">
    <location>
        <position position="56"/>
    </location>
</feature>
<name>A0A291GI59_9RHOB</name>
<dbReference type="GO" id="GO:0000160">
    <property type="term" value="P:phosphorelay signal transduction system"/>
    <property type="evidence" value="ECO:0007669"/>
    <property type="project" value="InterPro"/>
</dbReference>
<keyword evidence="5" id="KW-1185">Reference proteome</keyword>
<dbReference type="OrthoDB" id="9800897at2"/>
<dbReference type="EMBL" id="CP022196">
    <property type="protein sequence ID" value="ATG49895.1"/>
    <property type="molecule type" value="Genomic_DNA"/>
</dbReference>
<reference evidence="4 5" key="1">
    <citation type="submission" date="2017-06" db="EMBL/GenBank/DDBJ databases">
        <title>Celeribacter sp. TSPH2 complete genome sequence.</title>
        <authorList>
            <person name="Woo J.-H."/>
            <person name="Kim H.-S."/>
        </authorList>
    </citation>
    <scope>NUCLEOTIDE SEQUENCE [LARGE SCALE GENOMIC DNA]</scope>
    <source>
        <strain evidence="4 5">TSPH2</strain>
    </source>
</reference>
<dbReference type="PANTHER" id="PTHR44591:SF3">
    <property type="entry name" value="RESPONSE REGULATORY DOMAIN-CONTAINING PROTEIN"/>
    <property type="match status" value="1"/>
</dbReference>
<dbReference type="SMART" id="SM00448">
    <property type="entry name" value="REC"/>
    <property type="match status" value="1"/>
</dbReference>
<dbReference type="Pfam" id="PF00072">
    <property type="entry name" value="Response_reg"/>
    <property type="match status" value="1"/>
</dbReference>
<dbReference type="InterPro" id="IPR050595">
    <property type="entry name" value="Bact_response_regulator"/>
</dbReference>
<protein>
    <recommendedName>
        <fullName evidence="3">Response regulatory domain-containing protein</fullName>
    </recommendedName>
</protein>
<dbReference type="PROSITE" id="PS50110">
    <property type="entry name" value="RESPONSE_REGULATORY"/>
    <property type="match status" value="1"/>
</dbReference>
<keyword evidence="1 2" id="KW-0597">Phosphoprotein</keyword>
<accession>A0A291GI59</accession>
<dbReference type="STRING" id="1758178.GCA_001550095_01123"/>
<dbReference type="AlphaFoldDB" id="A0A291GI59"/>
<dbReference type="KEGG" id="ceh:CEW89_17095"/>
<evidence type="ECO:0000313" key="4">
    <source>
        <dbReference type="EMBL" id="ATG49895.1"/>
    </source>
</evidence>
<gene>
    <name evidence="4" type="ORF">CEW89_17095</name>
</gene>
<feature type="domain" description="Response regulatory" evidence="3">
    <location>
        <begin position="6"/>
        <end position="123"/>
    </location>
</feature>
<organism evidence="4 5">
    <name type="scientific">Celeribacter ethanolicus</name>
    <dbReference type="NCBI Taxonomy" id="1758178"/>
    <lineage>
        <taxon>Bacteria</taxon>
        <taxon>Pseudomonadati</taxon>
        <taxon>Pseudomonadota</taxon>
        <taxon>Alphaproteobacteria</taxon>
        <taxon>Rhodobacterales</taxon>
        <taxon>Roseobacteraceae</taxon>
        <taxon>Celeribacter</taxon>
    </lineage>
</organism>
<dbReference type="InterPro" id="IPR001789">
    <property type="entry name" value="Sig_transdc_resp-reg_receiver"/>
</dbReference>
<evidence type="ECO:0000256" key="2">
    <source>
        <dbReference type="PROSITE-ProRule" id="PRU00169"/>
    </source>
</evidence>
<sequence length="129" mass="14446">MKELHRIMHVEDDPDIREITRMSLELVGGFDVIQFKCGKDAVENLPTEAPDLILLDVMMPVMDGVETLKRLREVAAYAEVPVIFVTAKTSRADFGHLKAVGAQDIILKPFEPMELPGQLLKIWESCQAA</sequence>
<dbReference type="Gene3D" id="3.40.50.2300">
    <property type="match status" value="1"/>
</dbReference>
<evidence type="ECO:0000259" key="3">
    <source>
        <dbReference type="PROSITE" id="PS50110"/>
    </source>
</evidence>
<dbReference type="Proteomes" id="UP000217935">
    <property type="component" value="Chromosome"/>
</dbReference>
<evidence type="ECO:0000256" key="1">
    <source>
        <dbReference type="ARBA" id="ARBA00022553"/>
    </source>
</evidence>